<evidence type="ECO:0000313" key="3">
    <source>
        <dbReference type="EMBL" id="MBC8757525.1"/>
    </source>
</evidence>
<sequence length="138" mass="15453">MYENRPKIKIPLENIDVILELVTLAILVILWGYVLMSFASLPDIVPMHFNGNGEVDSTGGKGSVWALMAITTVITVGIHILTKYPNIHNYLVEITEQNAAYYYKISCRLLRIVNLCTLLVMSYVAYSVITIAMGKKLC</sequence>
<dbReference type="Pfam" id="PF07853">
    <property type="entry name" value="DUF1648"/>
    <property type="match status" value="1"/>
</dbReference>
<comment type="caution">
    <text evidence="3">The sequence shown here is derived from an EMBL/GenBank/DDBJ whole genome shotgun (WGS) entry which is preliminary data.</text>
</comment>
<name>A0ABR7QG36_9FLAO</name>
<accession>A0ABR7QG36</accession>
<feature type="transmembrane region" description="Helical" evidence="1">
    <location>
        <begin position="21"/>
        <end position="42"/>
    </location>
</feature>
<feature type="domain" description="DUF1648" evidence="2">
    <location>
        <begin position="26"/>
        <end position="71"/>
    </location>
</feature>
<organism evidence="3 4">
    <name type="scientific">Kordia aestuariivivens</name>
    <dbReference type="NCBI Taxonomy" id="2759037"/>
    <lineage>
        <taxon>Bacteria</taxon>
        <taxon>Pseudomonadati</taxon>
        <taxon>Bacteroidota</taxon>
        <taxon>Flavobacteriia</taxon>
        <taxon>Flavobacteriales</taxon>
        <taxon>Flavobacteriaceae</taxon>
        <taxon>Kordia</taxon>
    </lineage>
</organism>
<evidence type="ECO:0000313" key="4">
    <source>
        <dbReference type="Proteomes" id="UP000619238"/>
    </source>
</evidence>
<gene>
    <name evidence="3" type="ORF">H2O64_22840</name>
</gene>
<evidence type="ECO:0000256" key="1">
    <source>
        <dbReference type="SAM" id="Phobius"/>
    </source>
</evidence>
<keyword evidence="1" id="KW-0472">Membrane</keyword>
<protein>
    <submittedName>
        <fullName evidence="3">DUF1648 domain-containing protein</fullName>
    </submittedName>
</protein>
<keyword evidence="1" id="KW-0812">Transmembrane</keyword>
<dbReference type="EMBL" id="JACGWS010000021">
    <property type="protein sequence ID" value="MBC8757525.1"/>
    <property type="molecule type" value="Genomic_DNA"/>
</dbReference>
<keyword evidence="1" id="KW-1133">Transmembrane helix</keyword>
<dbReference type="RefSeq" id="WP_187564568.1">
    <property type="nucleotide sequence ID" value="NZ_JACGWS010000021.1"/>
</dbReference>
<feature type="transmembrane region" description="Helical" evidence="1">
    <location>
        <begin position="112"/>
        <end position="133"/>
    </location>
</feature>
<dbReference type="Proteomes" id="UP000619238">
    <property type="component" value="Unassembled WGS sequence"/>
</dbReference>
<dbReference type="InterPro" id="IPR012867">
    <property type="entry name" value="DUF1648"/>
</dbReference>
<evidence type="ECO:0000259" key="2">
    <source>
        <dbReference type="Pfam" id="PF07853"/>
    </source>
</evidence>
<reference evidence="3 4" key="1">
    <citation type="submission" date="2020-07" db="EMBL/GenBank/DDBJ databases">
        <title>Description of Kordia aestuariivivens sp. nov., isolated from a tidal flat.</title>
        <authorList>
            <person name="Park S."/>
            <person name="Yoon J.-H."/>
        </authorList>
    </citation>
    <scope>NUCLEOTIDE SEQUENCE [LARGE SCALE GENOMIC DNA]</scope>
    <source>
        <strain evidence="3 4">YSTF-M3</strain>
    </source>
</reference>
<keyword evidence="4" id="KW-1185">Reference proteome</keyword>
<proteinExistence type="predicted"/>
<feature type="transmembrane region" description="Helical" evidence="1">
    <location>
        <begin position="62"/>
        <end position="81"/>
    </location>
</feature>